<dbReference type="SUPFAM" id="SSF52402">
    <property type="entry name" value="Adenine nucleotide alpha hydrolases-like"/>
    <property type="match status" value="1"/>
</dbReference>
<dbReference type="GO" id="GO:0005524">
    <property type="term" value="F:ATP binding"/>
    <property type="evidence" value="ECO:0007669"/>
    <property type="project" value="UniProtKB-UniRule"/>
</dbReference>
<accession>A0A844AYP3</accession>
<keyword evidence="9" id="KW-1185">Reference proteome</keyword>
<dbReference type="PANTHER" id="PTHR43033">
    <property type="entry name" value="TRNA(ILE)-LYSIDINE SYNTHASE-RELATED"/>
    <property type="match status" value="1"/>
</dbReference>
<dbReference type="HAMAP" id="MF_01161">
    <property type="entry name" value="tRNA_Ile_lys_synt"/>
    <property type="match status" value="1"/>
</dbReference>
<dbReference type="InterPro" id="IPR011063">
    <property type="entry name" value="TilS/TtcA_N"/>
</dbReference>
<evidence type="ECO:0000256" key="3">
    <source>
        <dbReference type="ARBA" id="ARBA00022741"/>
    </source>
</evidence>
<evidence type="ECO:0000313" key="9">
    <source>
        <dbReference type="Proteomes" id="UP000436694"/>
    </source>
</evidence>
<dbReference type="EMBL" id="WIXK01000005">
    <property type="protein sequence ID" value="MQY43082.1"/>
    <property type="molecule type" value="Genomic_DNA"/>
</dbReference>
<dbReference type="GO" id="GO:0005737">
    <property type="term" value="C:cytoplasm"/>
    <property type="evidence" value="ECO:0007669"/>
    <property type="project" value="UniProtKB-SubCell"/>
</dbReference>
<keyword evidence="1 6" id="KW-0436">Ligase</keyword>
<evidence type="ECO:0000256" key="2">
    <source>
        <dbReference type="ARBA" id="ARBA00022694"/>
    </source>
</evidence>
<comment type="subcellular location">
    <subcellularLocation>
        <location evidence="6">Cytoplasm</location>
    </subcellularLocation>
</comment>
<organism evidence="8 9">
    <name type="scientific">Tritonibacter aquimaris</name>
    <dbReference type="NCBI Taxonomy" id="2663379"/>
    <lineage>
        <taxon>Bacteria</taxon>
        <taxon>Pseudomonadati</taxon>
        <taxon>Pseudomonadota</taxon>
        <taxon>Alphaproteobacteria</taxon>
        <taxon>Rhodobacterales</taxon>
        <taxon>Paracoccaceae</taxon>
        <taxon>Tritonibacter</taxon>
    </lineage>
</organism>
<dbReference type="InterPro" id="IPR012795">
    <property type="entry name" value="tRNA_Ile_lys_synt_N"/>
</dbReference>
<evidence type="ECO:0000259" key="7">
    <source>
        <dbReference type="Pfam" id="PF01171"/>
    </source>
</evidence>
<dbReference type="GO" id="GO:0006400">
    <property type="term" value="P:tRNA modification"/>
    <property type="evidence" value="ECO:0007669"/>
    <property type="project" value="UniProtKB-UniRule"/>
</dbReference>
<comment type="similarity">
    <text evidence="6">Belongs to the tRNA(Ile)-lysidine synthase family.</text>
</comment>
<comment type="domain">
    <text evidence="6">The N-terminal region contains the highly conserved SGGXDS motif, predicted to be a P-loop motif involved in ATP binding.</text>
</comment>
<sequence>MPRAIGVAVSGGSDSVALLHGLYWALQDQNVDIHVATVDHGLRPEAAAEAQFVADLSLRLGLSHKTLCWDEPRGAGNLQARARAARYDLLSAWANENHIDALVLGHTADDQAETVLMRMRREAGVNGLAGIAPRRTLGRLDLLRPMLGLRREDLRDVLRQENVSWVDDPSNEDECFERVRTRKALATLADLGIPADAFSRVAENLSQARKALDWYSFLAADDVISTRAGAVVISQREFRVLPQEIAHRLIAQSVQWLTGDGYVPRRGAMQDAIKAVQRGEGFTFSGCRILSRRGVSWLFREYNALADLTARPGQAWDGRWLMHGGVIAGDETQKCELRPLSAAGLRFCPQWREQDCPGEVLQTTPSLWQNDELLAAPCAGMANGWAVSLIKPEEALFSSFLTH</sequence>
<keyword evidence="3 6" id="KW-0547">Nucleotide-binding</keyword>
<comment type="function">
    <text evidence="6">Ligates lysine onto the cytidine present at position 34 of the AUA codon-specific tRNA(Ile) that contains the anticodon CAU, in an ATP-dependent manner. Cytidine is converted to lysidine, thus changing the amino acid specificity of the tRNA from methionine to isoleucine.</text>
</comment>
<evidence type="ECO:0000256" key="5">
    <source>
        <dbReference type="ARBA" id="ARBA00048539"/>
    </source>
</evidence>
<proteinExistence type="inferred from homology"/>
<evidence type="ECO:0000256" key="1">
    <source>
        <dbReference type="ARBA" id="ARBA00022598"/>
    </source>
</evidence>
<dbReference type="Pfam" id="PF01171">
    <property type="entry name" value="ATP_bind_3"/>
    <property type="match status" value="1"/>
</dbReference>
<evidence type="ECO:0000256" key="6">
    <source>
        <dbReference type="HAMAP-Rule" id="MF_01161"/>
    </source>
</evidence>
<evidence type="ECO:0000256" key="4">
    <source>
        <dbReference type="ARBA" id="ARBA00022840"/>
    </source>
</evidence>
<reference evidence="8 9" key="1">
    <citation type="submission" date="2019-10" db="EMBL/GenBank/DDBJ databases">
        <title>Epibacterium sp. nov., isolated from seawater.</title>
        <authorList>
            <person name="Zhang X."/>
            <person name="Li N."/>
        </authorList>
    </citation>
    <scope>NUCLEOTIDE SEQUENCE [LARGE SCALE GENOMIC DNA]</scope>
    <source>
        <strain evidence="8 9">SM1969</strain>
    </source>
</reference>
<dbReference type="InterPro" id="IPR014729">
    <property type="entry name" value="Rossmann-like_a/b/a_fold"/>
</dbReference>
<evidence type="ECO:0000313" key="8">
    <source>
        <dbReference type="EMBL" id="MQY43082.1"/>
    </source>
</evidence>
<dbReference type="InterPro" id="IPR012094">
    <property type="entry name" value="tRNA_Ile_lys_synt"/>
</dbReference>
<feature type="binding site" evidence="6">
    <location>
        <begin position="10"/>
        <end position="15"/>
    </location>
    <ligand>
        <name>ATP</name>
        <dbReference type="ChEBI" id="CHEBI:30616"/>
    </ligand>
</feature>
<dbReference type="NCBIfam" id="TIGR02432">
    <property type="entry name" value="lysidine_TilS_N"/>
    <property type="match status" value="1"/>
</dbReference>
<dbReference type="PANTHER" id="PTHR43033:SF1">
    <property type="entry name" value="TRNA(ILE)-LYSIDINE SYNTHASE-RELATED"/>
    <property type="match status" value="1"/>
</dbReference>
<dbReference type="Gene3D" id="3.40.50.620">
    <property type="entry name" value="HUPs"/>
    <property type="match status" value="1"/>
</dbReference>
<dbReference type="GO" id="GO:0032267">
    <property type="term" value="F:tRNA(Ile)-lysidine synthase activity"/>
    <property type="evidence" value="ECO:0007669"/>
    <property type="project" value="UniProtKB-EC"/>
</dbReference>
<comment type="caution">
    <text evidence="8">The sequence shown here is derived from an EMBL/GenBank/DDBJ whole genome shotgun (WGS) entry which is preliminary data.</text>
</comment>
<dbReference type="CDD" id="cd01992">
    <property type="entry name" value="TilS_N"/>
    <property type="match status" value="1"/>
</dbReference>
<gene>
    <name evidence="6 8" type="primary">tilS</name>
    <name evidence="8" type="ORF">GG681_10560</name>
</gene>
<protein>
    <recommendedName>
        <fullName evidence="6">tRNA(Ile)-lysidine synthase</fullName>
        <ecNumber evidence="6">6.3.4.19</ecNumber>
    </recommendedName>
    <alternativeName>
        <fullName evidence="6">tRNA(Ile)-2-lysyl-cytidine synthase</fullName>
    </alternativeName>
    <alternativeName>
        <fullName evidence="6">tRNA(Ile)-lysidine synthetase</fullName>
    </alternativeName>
</protein>
<keyword evidence="2 6" id="KW-0819">tRNA processing</keyword>
<dbReference type="EC" id="6.3.4.19" evidence="6"/>
<feature type="domain" description="tRNA(Ile)-lysidine/2-thiocytidine synthase N-terminal" evidence="7">
    <location>
        <begin position="5"/>
        <end position="183"/>
    </location>
</feature>
<dbReference type="AlphaFoldDB" id="A0A844AYP3"/>
<keyword evidence="4 6" id="KW-0067">ATP-binding</keyword>
<name>A0A844AYP3_9RHOB</name>
<keyword evidence="6" id="KW-0963">Cytoplasm</keyword>
<comment type="catalytic activity">
    <reaction evidence="5 6">
        <text>cytidine(34) in tRNA(Ile2) + L-lysine + ATP = lysidine(34) in tRNA(Ile2) + AMP + diphosphate + H(+)</text>
        <dbReference type="Rhea" id="RHEA:43744"/>
        <dbReference type="Rhea" id="RHEA-COMP:10625"/>
        <dbReference type="Rhea" id="RHEA-COMP:10670"/>
        <dbReference type="ChEBI" id="CHEBI:15378"/>
        <dbReference type="ChEBI" id="CHEBI:30616"/>
        <dbReference type="ChEBI" id="CHEBI:32551"/>
        <dbReference type="ChEBI" id="CHEBI:33019"/>
        <dbReference type="ChEBI" id="CHEBI:82748"/>
        <dbReference type="ChEBI" id="CHEBI:83665"/>
        <dbReference type="ChEBI" id="CHEBI:456215"/>
        <dbReference type="EC" id="6.3.4.19"/>
    </reaction>
</comment>
<dbReference type="Proteomes" id="UP000436694">
    <property type="component" value="Unassembled WGS sequence"/>
</dbReference>